<sequence length="72" mass="7466">MTADVALRARIVLRSGEGRRRKDVAESAGVSPGKVHGAPSVLLRGVVGRAVAMVVRIGDSLTRDSLLGCRAA</sequence>
<gene>
    <name evidence="1" type="ORF">Sfulv_54570</name>
</gene>
<comment type="caution">
    <text evidence="1">The sequence shown here is derived from an EMBL/GenBank/DDBJ whole genome shotgun (WGS) entry which is preliminary data.</text>
</comment>
<keyword evidence="2" id="KW-1185">Reference proteome</keyword>
<reference evidence="1 2" key="1">
    <citation type="submission" date="2020-05" db="EMBL/GenBank/DDBJ databases">
        <title>Whole genome shotgun sequence of Streptomyces fulvorobeus NBRC 15897.</title>
        <authorList>
            <person name="Komaki H."/>
            <person name="Tamura T."/>
        </authorList>
    </citation>
    <scope>NUCLEOTIDE SEQUENCE [LARGE SCALE GENOMIC DNA]</scope>
    <source>
        <strain evidence="1 2">NBRC 15897</strain>
    </source>
</reference>
<evidence type="ECO:0000313" key="1">
    <source>
        <dbReference type="EMBL" id="GFN00647.1"/>
    </source>
</evidence>
<proteinExistence type="predicted"/>
<dbReference type="AlphaFoldDB" id="A0A7J0CG00"/>
<accession>A0A7J0CG00</accession>
<dbReference type="EMBL" id="BLWC01000001">
    <property type="protein sequence ID" value="GFN00647.1"/>
    <property type="molecule type" value="Genomic_DNA"/>
</dbReference>
<organism evidence="1 2">
    <name type="scientific">Streptomyces fulvorobeus</name>
    <dbReference type="NCBI Taxonomy" id="284028"/>
    <lineage>
        <taxon>Bacteria</taxon>
        <taxon>Bacillati</taxon>
        <taxon>Actinomycetota</taxon>
        <taxon>Actinomycetes</taxon>
        <taxon>Kitasatosporales</taxon>
        <taxon>Streptomycetaceae</taxon>
        <taxon>Streptomyces</taxon>
    </lineage>
</organism>
<evidence type="ECO:0000313" key="2">
    <source>
        <dbReference type="Proteomes" id="UP000498980"/>
    </source>
</evidence>
<dbReference type="Proteomes" id="UP000498980">
    <property type="component" value="Unassembled WGS sequence"/>
</dbReference>
<protein>
    <submittedName>
        <fullName evidence="1">Uncharacterized protein</fullName>
    </submittedName>
</protein>
<dbReference type="RefSeq" id="WP_218578063.1">
    <property type="nucleotide sequence ID" value="NZ_BLWC01000001.1"/>
</dbReference>
<name>A0A7J0CG00_9ACTN</name>